<keyword evidence="3" id="KW-0808">Transferase</keyword>
<dbReference type="PANTHER" id="PTHR36699">
    <property type="entry name" value="LD-TRANSPEPTIDASE"/>
    <property type="match status" value="1"/>
</dbReference>
<dbReference type="InterPro" id="IPR038063">
    <property type="entry name" value="Transpep_catalytic_dom"/>
</dbReference>
<feature type="active site" description="Nucleophile" evidence="7">
    <location>
        <position position="248"/>
    </location>
</feature>
<comment type="pathway">
    <text evidence="1 7">Cell wall biogenesis; peptidoglycan biosynthesis.</text>
</comment>
<dbReference type="InterPro" id="IPR056203">
    <property type="entry name" value="Cds6_C"/>
</dbReference>
<keyword evidence="4 7" id="KW-0133">Cell shape</keyword>
<comment type="caution">
    <text evidence="10">The sequence shown here is derived from an EMBL/GenBank/DDBJ whole genome shotgun (WGS) entry which is preliminary data.</text>
</comment>
<feature type="domain" description="L,D-TPase catalytic" evidence="9">
    <location>
        <begin position="138"/>
        <end position="273"/>
    </location>
</feature>
<accession>A0A0C1YSA9</accession>
<dbReference type="InterPro" id="IPR005490">
    <property type="entry name" value="LD_TPept_cat_dom"/>
</dbReference>
<protein>
    <submittedName>
        <fullName evidence="10">ErfK/YbiS/YcfS/YnhG family protein</fullName>
    </submittedName>
</protein>
<evidence type="ECO:0000313" key="11">
    <source>
        <dbReference type="Proteomes" id="UP000031572"/>
    </source>
</evidence>
<keyword evidence="5 7" id="KW-0573">Peptidoglycan synthesis</keyword>
<gene>
    <name evidence="10" type="ORF">TSA66_09280</name>
</gene>
<evidence type="ECO:0000256" key="2">
    <source>
        <dbReference type="ARBA" id="ARBA00005992"/>
    </source>
</evidence>
<evidence type="ECO:0000256" key="3">
    <source>
        <dbReference type="ARBA" id="ARBA00022679"/>
    </source>
</evidence>
<evidence type="ECO:0000256" key="1">
    <source>
        <dbReference type="ARBA" id="ARBA00004752"/>
    </source>
</evidence>
<proteinExistence type="inferred from homology"/>
<feature type="signal peptide" evidence="8">
    <location>
        <begin position="1"/>
        <end position="19"/>
    </location>
</feature>
<evidence type="ECO:0000256" key="8">
    <source>
        <dbReference type="SAM" id="SignalP"/>
    </source>
</evidence>
<dbReference type="AlphaFoldDB" id="A0A0C1YSA9"/>
<dbReference type="PANTHER" id="PTHR36699:SF1">
    <property type="entry name" value="L,D-TRANSPEPTIDASE YAFK-RELATED"/>
    <property type="match status" value="1"/>
</dbReference>
<evidence type="ECO:0000256" key="7">
    <source>
        <dbReference type="PROSITE-ProRule" id="PRU01373"/>
    </source>
</evidence>
<keyword evidence="8" id="KW-0732">Signal</keyword>
<dbReference type="GO" id="GO:0004180">
    <property type="term" value="F:carboxypeptidase activity"/>
    <property type="evidence" value="ECO:0007669"/>
    <property type="project" value="UniProtKB-ARBA"/>
</dbReference>
<dbReference type="Proteomes" id="UP000031572">
    <property type="component" value="Unassembled WGS sequence"/>
</dbReference>
<keyword evidence="6 7" id="KW-0961">Cell wall biogenesis/degradation</keyword>
<keyword evidence="11" id="KW-1185">Reference proteome</keyword>
<feature type="chain" id="PRO_5002160977" evidence="8">
    <location>
        <begin position="20"/>
        <end position="400"/>
    </location>
</feature>
<dbReference type="GO" id="GO:0009252">
    <property type="term" value="P:peptidoglycan biosynthetic process"/>
    <property type="evidence" value="ECO:0007669"/>
    <property type="project" value="UniProtKB-UniPathway"/>
</dbReference>
<evidence type="ECO:0000256" key="4">
    <source>
        <dbReference type="ARBA" id="ARBA00022960"/>
    </source>
</evidence>
<dbReference type="EMBL" id="JWJG01000028">
    <property type="protein sequence ID" value="KIF83597.1"/>
    <property type="molecule type" value="Genomic_DNA"/>
</dbReference>
<dbReference type="CDD" id="cd16913">
    <property type="entry name" value="YkuD_like"/>
    <property type="match status" value="1"/>
</dbReference>
<dbReference type="Pfam" id="PF24125">
    <property type="entry name" value="Cds6_C"/>
    <property type="match status" value="1"/>
</dbReference>
<evidence type="ECO:0000313" key="10">
    <source>
        <dbReference type="EMBL" id="KIF83597.1"/>
    </source>
</evidence>
<evidence type="ECO:0000259" key="9">
    <source>
        <dbReference type="PROSITE" id="PS52029"/>
    </source>
</evidence>
<dbReference type="InterPro" id="IPR032710">
    <property type="entry name" value="NTF2-like_dom_sf"/>
</dbReference>
<dbReference type="Pfam" id="PF03734">
    <property type="entry name" value="YkuD"/>
    <property type="match status" value="1"/>
</dbReference>
<evidence type="ECO:0000256" key="5">
    <source>
        <dbReference type="ARBA" id="ARBA00022984"/>
    </source>
</evidence>
<dbReference type="GO" id="GO:0016740">
    <property type="term" value="F:transferase activity"/>
    <property type="evidence" value="ECO:0007669"/>
    <property type="project" value="UniProtKB-KW"/>
</dbReference>
<dbReference type="Gene3D" id="2.40.440.10">
    <property type="entry name" value="L,D-transpeptidase catalytic domain-like"/>
    <property type="match status" value="1"/>
</dbReference>
<reference evidence="10 11" key="1">
    <citation type="submission" date="2014-12" db="EMBL/GenBank/DDBJ databases">
        <title>Denitrispirillum autotrophicum gen. nov., sp. nov., Denitrifying, Facultatively Autotrophic Bacteria Isolated from Rice Paddy Soil.</title>
        <authorList>
            <person name="Ishii S."/>
            <person name="Ashida N."/>
            <person name="Ohno H."/>
            <person name="Otsuka S."/>
            <person name="Yokota A."/>
            <person name="Senoo K."/>
        </authorList>
    </citation>
    <scope>NUCLEOTIDE SEQUENCE [LARGE SCALE GENOMIC DNA]</scope>
    <source>
        <strain evidence="10 11">TSA66</strain>
    </source>
</reference>
<dbReference type="SUPFAM" id="SSF54427">
    <property type="entry name" value="NTF2-like"/>
    <property type="match status" value="1"/>
</dbReference>
<evidence type="ECO:0000256" key="6">
    <source>
        <dbReference type="ARBA" id="ARBA00023316"/>
    </source>
</evidence>
<dbReference type="PROSITE" id="PS52029">
    <property type="entry name" value="LD_TPASE"/>
    <property type="match status" value="1"/>
</dbReference>
<dbReference type="STRING" id="709839.TSA66_09280"/>
<dbReference type="UniPathway" id="UPA00219"/>
<feature type="active site" description="Proton donor/acceptor" evidence="7">
    <location>
        <position position="231"/>
    </location>
</feature>
<dbReference type="SUPFAM" id="SSF141523">
    <property type="entry name" value="L,D-transpeptidase catalytic domain-like"/>
    <property type="match status" value="1"/>
</dbReference>
<dbReference type="GO" id="GO:0071555">
    <property type="term" value="P:cell wall organization"/>
    <property type="evidence" value="ECO:0007669"/>
    <property type="project" value="UniProtKB-UniRule"/>
</dbReference>
<comment type="similarity">
    <text evidence="2">Belongs to the YkuD family.</text>
</comment>
<name>A0A0C1YSA9_9BURK</name>
<organism evidence="10 11">
    <name type="scientific">Noviherbaspirillum autotrophicum</name>
    <dbReference type="NCBI Taxonomy" id="709839"/>
    <lineage>
        <taxon>Bacteria</taxon>
        <taxon>Pseudomonadati</taxon>
        <taxon>Pseudomonadota</taxon>
        <taxon>Betaproteobacteria</taxon>
        <taxon>Burkholderiales</taxon>
        <taxon>Oxalobacteraceae</taxon>
        <taxon>Noviherbaspirillum</taxon>
    </lineage>
</organism>
<sequence length="400" mass="44930">MLSWLLAVGGAVLAPAALAGNSAVQAVQDVLAANKPDPETLLIGVYKELGANHLRTAQEKADQLVEAYPNFRLGHLIRGDLLLMHTRPIKTLGAIDGPQDKLKNLRDEAMVRLKSLRERPDPALIPRSLLQLREDQKHALVVDAKRSRLYVYENHGGRPKFVTDYYISQGKLGVNKLKEGDQKTPVGIYYITSQLSGARLPDFYGSGALPINYPNEWDKLHGRSGSGIWLHGTPSDTYSRPPLSSDGCVVLTNPDLYQLTSSVEIGKTPVVISESVEFVSKSKWDSDRHTAARLVEDWRRDMESRSTTRVMENYSRKFKSDRGEDVKAWLARHLPFMSGVKNLSVKLSDATYFFYPGHDDMIVSTFTEETSVGRSKSLTRKRQYWAKEGAQWKIVYELNI</sequence>
<dbReference type="GO" id="GO:0008360">
    <property type="term" value="P:regulation of cell shape"/>
    <property type="evidence" value="ECO:0007669"/>
    <property type="project" value="UniProtKB-UniRule"/>
</dbReference>